<dbReference type="OrthoDB" id="3881168at2759"/>
<keyword evidence="3" id="KW-1185">Reference proteome</keyword>
<feature type="region of interest" description="Disordered" evidence="1">
    <location>
        <begin position="157"/>
        <end position="200"/>
    </location>
</feature>
<evidence type="ECO:0000313" key="2">
    <source>
        <dbReference type="EMBL" id="QIX02278.1"/>
    </source>
</evidence>
<dbReference type="AlphaFoldDB" id="A0A6H0Y605"/>
<accession>A0A6H0Y605</accession>
<proteinExistence type="predicted"/>
<reference evidence="2 3" key="1">
    <citation type="journal article" date="2016" name="Sci. Rep.">
        <title>Peltaster fructicola genome reveals evolution from an invasive phytopathogen to an ectophytic parasite.</title>
        <authorList>
            <person name="Xu C."/>
            <person name="Chen H."/>
            <person name="Gleason M.L."/>
            <person name="Xu J.R."/>
            <person name="Liu H."/>
            <person name="Zhang R."/>
            <person name="Sun G."/>
        </authorList>
    </citation>
    <scope>NUCLEOTIDE SEQUENCE [LARGE SCALE GENOMIC DNA]</scope>
    <source>
        <strain evidence="2 3">LNHT1506</strain>
    </source>
</reference>
<evidence type="ECO:0000313" key="3">
    <source>
        <dbReference type="Proteomes" id="UP000503462"/>
    </source>
</evidence>
<dbReference type="EMBL" id="CP051143">
    <property type="protein sequence ID" value="QIX02278.1"/>
    <property type="molecule type" value="Genomic_DNA"/>
</dbReference>
<organism evidence="2 3">
    <name type="scientific">Peltaster fructicola</name>
    <dbReference type="NCBI Taxonomy" id="286661"/>
    <lineage>
        <taxon>Eukaryota</taxon>
        <taxon>Fungi</taxon>
        <taxon>Dikarya</taxon>
        <taxon>Ascomycota</taxon>
        <taxon>Pezizomycotina</taxon>
        <taxon>Dothideomycetes</taxon>
        <taxon>Dothideomycetes incertae sedis</taxon>
        <taxon>Peltaster</taxon>
    </lineage>
</organism>
<sequence length="200" mass="22986">MALCYMPAATAYRDGKITWEEYLHDLLIHCTTGWHDEDNEERGFYHQLLEVDPFAYSLYCWRDNTTGVKDVSQLEAVFQAYKTGSLNDVKAKLAELTDNTAMYVRKSLCFLALRDRNAKMLKFCMDEGGFPYESYFEDEANRVDPAKDPEVDAVLEQSEFRKMYPRRPAPGDAEDGDDDSVLSYDPAKEFDEGGSHPVDW</sequence>
<dbReference type="Proteomes" id="UP000503462">
    <property type="component" value="Chromosome 5"/>
</dbReference>
<protein>
    <submittedName>
        <fullName evidence="2">Uncharacterized protein</fullName>
    </submittedName>
</protein>
<feature type="compositionally biased region" description="Basic and acidic residues" evidence="1">
    <location>
        <begin position="186"/>
        <end position="200"/>
    </location>
</feature>
<gene>
    <name evidence="2" type="ORF">AMS68_007795</name>
</gene>
<evidence type="ECO:0000256" key="1">
    <source>
        <dbReference type="SAM" id="MobiDB-lite"/>
    </source>
</evidence>
<name>A0A6H0Y605_9PEZI</name>